<evidence type="ECO:0000259" key="4">
    <source>
        <dbReference type="Pfam" id="PF09822"/>
    </source>
</evidence>
<keyword evidence="3" id="KW-0472">Membrane</keyword>
<evidence type="ECO:0000313" key="6">
    <source>
        <dbReference type="Proteomes" id="UP000324996"/>
    </source>
</evidence>
<feature type="compositionally biased region" description="Acidic residues" evidence="2">
    <location>
        <begin position="243"/>
        <end position="253"/>
    </location>
</feature>
<feature type="domain" description="ABC-type uncharacterised transport system" evidence="4">
    <location>
        <begin position="12"/>
        <end position="310"/>
    </location>
</feature>
<reference evidence="5 6" key="1">
    <citation type="submission" date="2019-09" db="EMBL/GenBank/DDBJ databases">
        <title>NBRP : Genome information of microbial organism related human and environment.</title>
        <authorList>
            <person name="Hattori M."/>
            <person name="Oshima K."/>
            <person name="Inaba H."/>
            <person name="Suda W."/>
            <person name="Sakamoto M."/>
            <person name="Iino T."/>
            <person name="Kitahara M."/>
            <person name="Oshida Y."/>
            <person name="Iida T."/>
            <person name="Kudo T."/>
            <person name="Itoh T."/>
            <person name="Ohkuma M."/>
        </authorList>
    </citation>
    <scope>NUCLEOTIDE SEQUENCE [LARGE SCALE GENOMIC DNA]</scope>
    <source>
        <strain evidence="5 6">Q-1</strain>
    </source>
</reference>
<evidence type="ECO:0000256" key="2">
    <source>
        <dbReference type="SAM" id="MobiDB-lite"/>
    </source>
</evidence>
<sequence>MIPTDYAGPGRPAQPGWMIYEQLDQLFDIDNLGADFTAIPEETEALLIVHPPALDDRQLYAIDQFVMAGGHVALFTDPYAESTSGFDPMMGLGMGGAPESSSLAKLTTAWGFKITDDQVVGDVDLAQRVNMGSGGPRAVRDYPLWLAVRAEMIAGDDPVSANLEQINLASSGAISLIEGSGLTLEPLVSSSPVSALLPGSVARGMPDPDQVMRMITPDDQSHVLIARLSGVLNSAFPDGPPANDEEDHDDEGTQESGAQTHLARSQGKISLIVGADSDFFDDRFWVQIQEFFGERIPVPIADNANLLINAMEQLSGSEALIGLRSRGVTQRPFSRVEAIRRQAEARYREKEENLQTELAQTEARLADLQSATMDGEVRFSTEQDAEIQRFRQRTLEIRQDLREVQRNLIEDITMLGRTLALINIILVPALLILLALGLGFWRRRLRARKGIS</sequence>
<dbReference type="Pfam" id="PF09822">
    <property type="entry name" value="ABC_transp_aux"/>
    <property type="match status" value="1"/>
</dbReference>
<feature type="transmembrane region" description="Helical" evidence="3">
    <location>
        <begin position="419"/>
        <end position="441"/>
    </location>
</feature>
<dbReference type="AlphaFoldDB" id="A0A5A7N666"/>
<feature type="region of interest" description="Disordered" evidence="2">
    <location>
        <begin position="235"/>
        <end position="262"/>
    </location>
</feature>
<protein>
    <recommendedName>
        <fullName evidence="4">ABC-type uncharacterized transport system domain-containing protein</fullName>
    </recommendedName>
</protein>
<dbReference type="RefSeq" id="WP_150006963.1">
    <property type="nucleotide sequence ID" value="NZ_BKCN01000006.1"/>
</dbReference>
<keyword evidence="3" id="KW-1133">Transmembrane helix</keyword>
<dbReference type="Proteomes" id="UP000324996">
    <property type="component" value="Unassembled WGS sequence"/>
</dbReference>
<keyword evidence="6" id="KW-1185">Reference proteome</keyword>
<evidence type="ECO:0000256" key="1">
    <source>
        <dbReference type="SAM" id="Coils"/>
    </source>
</evidence>
<feature type="coiled-coil region" evidence="1">
    <location>
        <begin position="333"/>
        <end position="407"/>
    </location>
</feature>
<organism evidence="5 6">
    <name type="scientific">Iodidimonas nitroreducens</name>
    <dbReference type="NCBI Taxonomy" id="1236968"/>
    <lineage>
        <taxon>Bacteria</taxon>
        <taxon>Pseudomonadati</taxon>
        <taxon>Pseudomonadota</taxon>
        <taxon>Alphaproteobacteria</taxon>
        <taxon>Iodidimonadales</taxon>
        <taxon>Iodidimonadaceae</taxon>
        <taxon>Iodidimonas</taxon>
    </lineage>
</organism>
<evidence type="ECO:0000313" key="5">
    <source>
        <dbReference type="EMBL" id="GER03812.1"/>
    </source>
</evidence>
<dbReference type="InterPro" id="IPR019196">
    <property type="entry name" value="ABC_transp_unknown"/>
</dbReference>
<accession>A0A5A7N666</accession>
<proteinExistence type="predicted"/>
<comment type="caution">
    <text evidence="5">The sequence shown here is derived from an EMBL/GenBank/DDBJ whole genome shotgun (WGS) entry which is preliminary data.</text>
</comment>
<name>A0A5A7N666_9PROT</name>
<dbReference type="EMBL" id="BKCN01000006">
    <property type="protein sequence ID" value="GER03812.1"/>
    <property type="molecule type" value="Genomic_DNA"/>
</dbReference>
<evidence type="ECO:0000256" key="3">
    <source>
        <dbReference type="SAM" id="Phobius"/>
    </source>
</evidence>
<keyword evidence="1" id="KW-0175">Coiled coil</keyword>
<keyword evidence="3" id="KW-0812">Transmembrane</keyword>
<gene>
    <name evidence="5" type="ORF">JCM17846_14940</name>
</gene>